<sequence length="229" mass="24612">MMLKSMILAAVALSWAHPAFADITAHYVIDGDQSIMTMEIAANGDVRARFGSDASYFLTRGGQSYYVKAGPDGPLVMRQEDIAAVMLEQLAAEPNPPSPDPHAKDVRLVARGAVSIRGRKGVAYMVNDKHARGPDDPPFLVVSDDPALTPLAVAVRMQFSASLGPIRILYGDAGGWDDMVALFARGAPLLFLGMELGRIDPAHLPASRFVLPASPLSREAVRRDFTASR</sequence>
<evidence type="ECO:0000313" key="2">
    <source>
        <dbReference type="EMBL" id="VVT16007.1"/>
    </source>
</evidence>
<feature type="chain" id="PRO_5023130703" description="DUF4412 domain-containing protein" evidence="1">
    <location>
        <begin position="22"/>
        <end position="229"/>
    </location>
</feature>
<evidence type="ECO:0000313" key="3">
    <source>
        <dbReference type="Proteomes" id="UP000326857"/>
    </source>
</evidence>
<evidence type="ECO:0000256" key="1">
    <source>
        <dbReference type="SAM" id="SignalP"/>
    </source>
</evidence>
<reference evidence="2 3" key="1">
    <citation type="submission" date="2019-09" db="EMBL/GenBank/DDBJ databases">
        <authorList>
            <person name="Dittami M. S."/>
        </authorList>
    </citation>
    <scope>NUCLEOTIDE SEQUENCE [LARGE SCALE GENOMIC DNA]</scope>
    <source>
        <strain evidence="2">SPHINGO391</strain>
    </source>
</reference>
<evidence type="ECO:0008006" key="4">
    <source>
        <dbReference type="Google" id="ProtNLM"/>
    </source>
</evidence>
<dbReference type="EMBL" id="CABVLI010000039">
    <property type="protein sequence ID" value="VVT16007.1"/>
    <property type="molecule type" value="Genomic_DNA"/>
</dbReference>
<dbReference type="Proteomes" id="UP000326857">
    <property type="component" value="Unassembled WGS sequence"/>
</dbReference>
<name>A0A5E7ZAR1_9SPHN</name>
<accession>A0A5E7ZAR1</accession>
<organism evidence="2 3">
    <name type="scientific">Sphingomonas aurantiaca</name>
    <dbReference type="NCBI Taxonomy" id="185949"/>
    <lineage>
        <taxon>Bacteria</taxon>
        <taxon>Pseudomonadati</taxon>
        <taxon>Pseudomonadota</taxon>
        <taxon>Alphaproteobacteria</taxon>
        <taxon>Sphingomonadales</taxon>
        <taxon>Sphingomonadaceae</taxon>
        <taxon>Sphingomonas</taxon>
    </lineage>
</organism>
<proteinExistence type="predicted"/>
<protein>
    <recommendedName>
        <fullName evidence="4">DUF4412 domain-containing protein</fullName>
    </recommendedName>
</protein>
<feature type="signal peptide" evidence="1">
    <location>
        <begin position="1"/>
        <end position="21"/>
    </location>
</feature>
<gene>
    <name evidence="2" type="ORF">SPHINGO391_440407</name>
</gene>
<dbReference type="AlphaFoldDB" id="A0A5E7ZAR1"/>
<keyword evidence="1" id="KW-0732">Signal</keyword>